<organism evidence="3 4">
    <name type="scientific">Bos mutus</name>
    <name type="common">wild yak</name>
    <dbReference type="NCBI Taxonomy" id="72004"/>
    <lineage>
        <taxon>Eukaryota</taxon>
        <taxon>Metazoa</taxon>
        <taxon>Chordata</taxon>
        <taxon>Craniata</taxon>
        <taxon>Vertebrata</taxon>
        <taxon>Euteleostomi</taxon>
        <taxon>Mammalia</taxon>
        <taxon>Eutheria</taxon>
        <taxon>Laurasiatheria</taxon>
        <taxon>Artiodactyla</taxon>
        <taxon>Ruminantia</taxon>
        <taxon>Pecora</taxon>
        <taxon>Bovidae</taxon>
        <taxon>Bovinae</taxon>
        <taxon>Bos</taxon>
    </lineage>
</organism>
<name>A0A6B0SAL8_9CETA</name>
<keyword evidence="4" id="KW-1185">Reference proteome</keyword>
<evidence type="ECO:0000256" key="2">
    <source>
        <dbReference type="SAM" id="MobiDB-lite"/>
    </source>
</evidence>
<comment type="caution">
    <text evidence="3">The sequence shown here is derived from an EMBL/GenBank/DDBJ whole genome shotgun (WGS) entry which is preliminary data.</text>
</comment>
<dbReference type="InterPro" id="IPR050403">
    <property type="entry name" value="Myosin_RLC"/>
</dbReference>
<dbReference type="PANTHER" id="PTHR23049">
    <property type="entry name" value="MYOSIN REGULATORY LIGHT CHAIN 2"/>
    <property type="match status" value="1"/>
</dbReference>
<evidence type="ECO:0000256" key="1">
    <source>
        <dbReference type="ARBA" id="ARBA00022737"/>
    </source>
</evidence>
<proteinExistence type="predicted"/>
<evidence type="ECO:0000313" key="4">
    <source>
        <dbReference type="Proteomes" id="UP000322234"/>
    </source>
</evidence>
<keyword evidence="1" id="KW-0677">Repeat</keyword>
<protein>
    <submittedName>
        <fullName evidence="3">Uncharacterized protein</fullName>
    </submittedName>
</protein>
<feature type="compositionally biased region" description="Basic and acidic residues" evidence="2">
    <location>
        <begin position="1"/>
        <end position="11"/>
    </location>
</feature>
<accession>A0A6B0SAL8</accession>
<feature type="compositionally biased region" description="Low complexity" evidence="2">
    <location>
        <begin position="40"/>
        <end position="49"/>
    </location>
</feature>
<gene>
    <name evidence="3" type="ORF">E5288_WYG021271</name>
</gene>
<feature type="region of interest" description="Disordered" evidence="2">
    <location>
        <begin position="1"/>
        <end position="57"/>
    </location>
</feature>
<evidence type="ECO:0000313" key="3">
    <source>
        <dbReference type="EMBL" id="MXQ99452.1"/>
    </source>
</evidence>
<dbReference type="AlphaFoldDB" id="A0A6B0SAL8"/>
<sequence length="203" mass="21643">MRRPQGEDAECRPLAAGGQMARAHARVTSSGAARGGFRMGSGRAASSRSLQQVRPSCEPGKIKVKDDELDATFKEASGPIDFTVFLNDQGDSKNSTLGWELRVSQALRVGRPLRASSGQGRGALGGTDPEETVLSALKMLDPDGKGSANKDYSRRQLASQADNMTAEEVWPLAPYVIPQGPLVSPSFLPPPHTNKTEPGVQFL</sequence>
<feature type="region of interest" description="Disordered" evidence="2">
    <location>
        <begin position="140"/>
        <end position="160"/>
    </location>
</feature>
<reference evidence="3" key="1">
    <citation type="submission" date="2019-10" db="EMBL/GenBank/DDBJ databases">
        <title>The sequence and de novo assembly of the wild yak genome.</title>
        <authorList>
            <person name="Liu Y."/>
        </authorList>
    </citation>
    <scope>NUCLEOTIDE SEQUENCE [LARGE SCALE GENOMIC DNA]</scope>
    <source>
        <strain evidence="3">WY2019</strain>
    </source>
</reference>
<dbReference type="EMBL" id="VBQZ03000460">
    <property type="protein sequence ID" value="MXQ99452.1"/>
    <property type="molecule type" value="Genomic_DNA"/>
</dbReference>
<dbReference type="Proteomes" id="UP000322234">
    <property type="component" value="Unassembled WGS sequence"/>
</dbReference>